<dbReference type="InterPro" id="IPR006429">
    <property type="entry name" value="Phage_lambda_portal"/>
</dbReference>
<dbReference type="EMBL" id="CP036263">
    <property type="protein sequence ID" value="QDT01277.1"/>
    <property type="molecule type" value="Genomic_DNA"/>
</dbReference>
<dbReference type="KEGG" id="amob:HG15A2_46190"/>
<dbReference type="RefSeq" id="WP_218932174.1">
    <property type="nucleotide sequence ID" value="NZ_CP036263.1"/>
</dbReference>
<dbReference type="Proteomes" id="UP000319852">
    <property type="component" value="Chromosome"/>
</dbReference>
<proteinExistence type="predicted"/>
<protein>
    <submittedName>
        <fullName evidence="1">Phage portal protein, lambda family</fullName>
    </submittedName>
</protein>
<evidence type="ECO:0000313" key="1">
    <source>
        <dbReference type="EMBL" id="QDT01277.1"/>
    </source>
</evidence>
<dbReference type="AlphaFoldDB" id="A0A517N2B4"/>
<gene>
    <name evidence="1" type="ORF">HG15A2_46190</name>
</gene>
<dbReference type="GO" id="GO:0019068">
    <property type="term" value="P:virion assembly"/>
    <property type="evidence" value="ECO:0007669"/>
    <property type="project" value="InterPro"/>
</dbReference>
<dbReference type="Pfam" id="PF05136">
    <property type="entry name" value="Phage_portal_2"/>
    <property type="match status" value="1"/>
</dbReference>
<name>A0A517N2B4_9BACT</name>
<reference evidence="1 2" key="1">
    <citation type="submission" date="2019-02" db="EMBL/GenBank/DDBJ databases">
        <title>Deep-cultivation of Planctomycetes and their phenomic and genomic characterization uncovers novel biology.</title>
        <authorList>
            <person name="Wiegand S."/>
            <person name="Jogler M."/>
            <person name="Boedeker C."/>
            <person name="Pinto D."/>
            <person name="Vollmers J."/>
            <person name="Rivas-Marin E."/>
            <person name="Kohn T."/>
            <person name="Peeters S.H."/>
            <person name="Heuer A."/>
            <person name="Rast P."/>
            <person name="Oberbeckmann S."/>
            <person name="Bunk B."/>
            <person name="Jeske O."/>
            <person name="Meyerdierks A."/>
            <person name="Storesund J.E."/>
            <person name="Kallscheuer N."/>
            <person name="Luecker S."/>
            <person name="Lage O.M."/>
            <person name="Pohl T."/>
            <person name="Merkel B.J."/>
            <person name="Hornburger P."/>
            <person name="Mueller R.-W."/>
            <person name="Bruemmer F."/>
            <person name="Labrenz M."/>
            <person name="Spormann A.M."/>
            <person name="Op den Camp H."/>
            <person name="Overmann J."/>
            <person name="Amann R."/>
            <person name="Jetten M.S.M."/>
            <person name="Mascher T."/>
            <person name="Medema M.H."/>
            <person name="Devos D.P."/>
            <person name="Kaster A.-K."/>
            <person name="Ovreas L."/>
            <person name="Rohde M."/>
            <person name="Galperin M.Y."/>
            <person name="Jogler C."/>
        </authorList>
    </citation>
    <scope>NUCLEOTIDE SEQUENCE [LARGE SCALE GENOMIC DNA]</scope>
    <source>
        <strain evidence="1 2">HG15A2</strain>
    </source>
</reference>
<keyword evidence="2" id="KW-1185">Reference proteome</keyword>
<sequence>MPKNSMHQLEARVSEACDLLWDSLVDPREAFLDGDGQWWPEVSVDGQSPSGTASLVRDETQLAEVRRQCRLLAATNEFAINGMENRISYLVGPGHQYLATVRKGVDAPATLVMEVQNVLDEFTHENRWQSRQQEIVRRMDRDGEAFLRVFPAPDGLTRVRFIEPEQITTPGELKRTPGVSFGIQTEVDDVETVLGYYVDGRPVPAEEVQHRKANVDGNVKRGLPLYFAVRSNLRRVEKLLRNMSVVAEIQSAIALIRKHRSATRNGVEQFVADQTSATPGSNAPGVTKYAPGTILDAPAGLEYDFPAAGIDAASFVTVLQAELRAIAARLVMPEFMFTSDASNANYASTLVAEGPAVKMFERLQATLMQDDCTLLWRVIAGAVSAGRLPAGVRELVEIQIIPPSLRVRDQLRECQVERVAFEKGILSPQTWSQRLGFDYEQEQKNIAVAGG</sequence>
<organism evidence="1 2">
    <name type="scientific">Adhaeretor mobilis</name>
    <dbReference type="NCBI Taxonomy" id="1930276"/>
    <lineage>
        <taxon>Bacteria</taxon>
        <taxon>Pseudomonadati</taxon>
        <taxon>Planctomycetota</taxon>
        <taxon>Planctomycetia</taxon>
        <taxon>Pirellulales</taxon>
        <taxon>Lacipirellulaceae</taxon>
        <taxon>Adhaeretor</taxon>
    </lineage>
</organism>
<dbReference type="GO" id="GO:0005198">
    <property type="term" value="F:structural molecule activity"/>
    <property type="evidence" value="ECO:0007669"/>
    <property type="project" value="InterPro"/>
</dbReference>
<evidence type="ECO:0000313" key="2">
    <source>
        <dbReference type="Proteomes" id="UP000319852"/>
    </source>
</evidence>
<accession>A0A517N2B4</accession>